<dbReference type="Pfam" id="PF25092">
    <property type="entry name" value="SH3_KIN17_C"/>
    <property type="match status" value="1"/>
</dbReference>
<evidence type="ECO:0000256" key="1">
    <source>
        <dbReference type="ARBA" id="ARBA00008517"/>
    </source>
</evidence>
<keyword evidence="8" id="KW-1185">Reference proteome</keyword>
<dbReference type="AlphaFoldDB" id="A0AAE1QJG6"/>
<evidence type="ECO:0000256" key="3">
    <source>
        <dbReference type="ARBA" id="ARBA00022771"/>
    </source>
</evidence>
<gene>
    <name evidence="7" type="ORF">Pmani_002014</name>
</gene>
<evidence type="ECO:0000313" key="7">
    <source>
        <dbReference type="EMBL" id="KAK4327533.1"/>
    </source>
</evidence>
<dbReference type="InterPro" id="IPR038254">
    <property type="entry name" value="KIN17_WH-like_sf"/>
</dbReference>
<evidence type="ECO:0000256" key="2">
    <source>
        <dbReference type="ARBA" id="ARBA00022723"/>
    </source>
</evidence>
<accession>A0AAE1QJG6</accession>
<feature type="region of interest" description="Disordered" evidence="5">
    <location>
        <begin position="229"/>
        <end position="254"/>
    </location>
</feature>
<dbReference type="GO" id="GO:0008270">
    <property type="term" value="F:zinc ion binding"/>
    <property type="evidence" value="ECO:0007669"/>
    <property type="project" value="UniProtKB-KW"/>
</dbReference>
<dbReference type="InterPro" id="IPR014722">
    <property type="entry name" value="Rib_uL2_dom2"/>
</dbReference>
<comment type="caution">
    <text evidence="7">The sequence shown here is derived from an EMBL/GenBank/DDBJ whole genome shotgun (WGS) entry which is preliminary data.</text>
</comment>
<evidence type="ECO:0000256" key="5">
    <source>
        <dbReference type="SAM" id="MobiDB-lite"/>
    </source>
</evidence>
<sequence>MGKAEKGTPKDLANRMKAKGLQKLRWYCQMCEKQCRDENGFKCHTMSESHQRQLLLFAEDPDKFLDSFSEEFLEGYLSLLKRRFGTKRVHANNVYQEYIQDRDHIHMNATQWETLTDFVKWLGREGKCVVDETEKGWYVAYIDRDPETLRRQEQMKKKEKFEKDEEDRMQEFINKQIELGLSKSGSKEEAKYTELQRDEGETVAINLKMGGNKQASKKVENTTNILKLTSASTSKAKPEDNKEDKRKKEEKKRSALAQIMEEEMRGKKHKLEMQVKNNGNEAIVGGNVKSPWLEKNIVVKVITKDLGSKFYKQKGVVRDIVDRYIAVVKLLDCGTKMKLDQEHLETVIPATKRKVLILAGKHRGNVALLKSIQEDQFSATLEFEDGHIITNIPYEHFSKLNVT</sequence>
<keyword evidence="4" id="KW-0862">Zinc</keyword>
<dbReference type="Gene3D" id="2.30.30.30">
    <property type="match status" value="1"/>
</dbReference>
<dbReference type="PANTHER" id="PTHR12805">
    <property type="entry name" value="KIN17 KIN, ANTIGENIC DETERMINANT OF RECA PROTEIN HOMOLOG"/>
    <property type="match status" value="1"/>
</dbReference>
<dbReference type="InterPro" id="IPR037321">
    <property type="entry name" value="KIN17-like"/>
</dbReference>
<dbReference type="Pfam" id="PF10357">
    <property type="entry name" value="WH_KIN17"/>
    <property type="match status" value="1"/>
</dbReference>
<evidence type="ECO:0000259" key="6">
    <source>
        <dbReference type="SMART" id="SM01253"/>
    </source>
</evidence>
<feature type="domain" description="DNA/RNA-binding protein Kin17 WH-like" evidence="6">
    <location>
        <begin position="52"/>
        <end position="178"/>
    </location>
</feature>
<organism evidence="7 8">
    <name type="scientific">Petrolisthes manimaculis</name>
    <dbReference type="NCBI Taxonomy" id="1843537"/>
    <lineage>
        <taxon>Eukaryota</taxon>
        <taxon>Metazoa</taxon>
        <taxon>Ecdysozoa</taxon>
        <taxon>Arthropoda</taxon>
        <taxon>Crustacea</taxon>
        <taxon>Multicrustacea</taxon>
        <taxon>Malacostraca</taxon>
        <taxon>Eumalacostraca</taxon>
        <taxon>Eucarida</taxon>
        <taxon>Decapoda</taxon>
        <taxon>Pleocyemata</taxon>
        <taxon>Anomura</taxon>
        <taxon>Galatheoidea</taxon>
        <taxon>Porcellanidae</taxon>
        <taxon>Petrolisthes</taxon>
    </lineage>
</organism>
<dbReference type="GO" id="GO:0005634">
    <property type="term" value="C:nucleus"/>
    <property type="evidence" value="ECO:0007669"/>
    <property type="project" value="TreeGrafter"/>
</dbReference>
<dbReference type="InterPro" id="IPR056767">
    <property type="entry name" value="C2H2-Znf_KIN17"/>
</dbReference>
<comment type="similarity">
    <text evidence="1">Belongs to the KIN17 family.</text>
</comment>
<protein>
    <recommendedName>
        <fullName evidence="6">DNA/RNA-binding protein Kin17 WH-like domain-containing protein</fullName>
    </recommendedName>
</protein>
<evidence type="ECO:0000313" key="8">
    <source>
        <dbReference type="Proteomes" id="UP001292094"/>
    </source>
</evidence>
<dbReference type="PANTHER" id="PTHR12805:SF0">
    <property type="entry name" value="DNA_RNA-BINDING PROTEIN KIN17"/>
    <property type="match status" value="1"/>
</dbReference>
<dbReference type="CDD" id="cd13155">
    <property type="entry name" value="KOW_KIN17"/>
    <property type="match status" value="1"/>
</dbReference>
<dbReference type="SMART" id="SM01253">
    <property type="entry name" value="Kin17_mid"/>
    <property type="match status" value="1"/>
</dbReference>
<dbReference type="InterPro" id="IPR019447">
    <property type="entry name" value="DNA/RNA-bd_Kin17_WH-like_dom"/>
</dbReference>
<keyword evidence="3" id="KW-0863">Zinc-finger</keyword>
<dbReference type="Pfam" id="PF25095">
    <property type="entry name" value="C2H2-zf_KIN17"/>
    <property type="match status" value="1"/>
</dbReference>
<dbReference type="GO" id="GO:0003690">
    <property type="term" value="F:double-stranded DNA binding"/>
    <property type="evidence" value="ECO:0007669"/>
    <property type="project" value="TreeGrafter"/>
</dbReference>
<dbReference type="Pfam" id="PF18131">
    <property type="entry name" value="KN17_SH3"/>
    <property type="match status" value="1"/>
</dbReference>
<dbReference type="Gene3D" id="1.10.10.2030">
    <property type="entry name" value="DNA/RNA-binding protein Kin17, conserved domain"/>
    <property type="match status" value="1"/>
</dbReference>
<evidence type="ECO:0000256" key="4">
    <source>
        <dbReference type="ARBA" id="ARBA00022833"/>
    </source>
</evidence>
<proteinExistence type="inferred from homology"/>
<reference evidence="7" key="1">
    <citation type="submission" date="2023-11" db="EMBL/GenBank/DDBJ databases">
        <title>Genome assemblies of two species of porcelain crab, Petrolisthes cinctipes and Petrolisthes manimaculis (Anomura: Porcellanidae).</title>
        <authorList>
            <person name="Angst P."/>
        </authorList>
    </citation>
    <scope>NUCLEOTIDE SEQUENCE</scope>
    <source>
        <strain evidence="7">PB745_02</strain>
        <tissue evidence="7">Gill</tissue>
    </source>
</reference>
<dbReference type="SUPFAM" id="SSF57667">
    <property type="entry name" value="beta-beta-alpha zinc fingers"/>
    <property type="match status" value="1"/>
</dbReference>
<keyword evidence="2" id="KW-0479">Metal-binding</keyword>
<dbReference type="GO" id="GO:0006974">
    <property type="term" value="P:DNA damage response"/>
    <property type="evidence" value="ECO:0007669"/>
    <property type="project" value="TreeGrafter"/>
</dbReference>
<dbReference type="InterPro" id="IPR041995">
    <property type="entry name" value="KOW_KIN17"/>
</dbReference>
<dbReference type="EMBL" id="JAWZYT010000143">
    <property type="protein sequence ID" value="KAK4327533.1"/>
    <property type="molecule type" value="Genomic_DNA"/>
</dbReference>
<dbReference type="GO" id="GO:0006260">
    <property type="term" value="P:DNA replication"/>
    <property type="evidence" value="ECO:0007669"/>
    <property type="project" value="TreeGrafter"/>
</dbReference>
<dbReference type="Gene3D" id="2.30.30.140">
    <property type="match status" value="1"/>
</dbReference>
<feature type="compositionally biased region" description="Basic and acidic residues" evidence="5">
    <location>
        <begin position="236"/>
        <end position="253"/>
    </location>
</feature>
<dbReference type="FunFam" id="1.10.10.2030:FF:000001">
    <property type="entry name" value="DNA/RNA-binding protein KIN17, putative"/>
    <property type="match status" value="1"/>
</dbReference>
<name>A0AAE1QJG6_9EUCA</name>
<dbReference type="InterPro" id="IPR036236">
    <property type="entry name" value="Znf_C2H2_sf"/>
</dbReference>
<dbReference type="InterPro" id="IPR041330">
    <property type="entry name" value="KN17_SH3"/>
</dbReference>
<dbReference type="Proteomes" id="UP001292094">
    <property type="component" value="Unassembled WGS sequence"/>
</dbReference>